<keyword evidence="3" id="KW-1185">Reference proteome</keyword>
<sequence length="84" mass="9129">MGHRRLQLGCGRDDLPVIYLGPVQWDGQHAPSHACSDCLARLMRQATTYFRQRQPAAAALSTRPARACPGVRAGRAPHPRGGLT</sequence>
<dbReference type="RefSeq" id="WP_242775517.1">
    <property type="nucleotide sequence ID" value="NZ_JALDAY010000015.1"/>
</dbReference>
<comment type="caution">
    <text evidence="2">The sequence shown here is derived from an EMBL/GenBank/DDBJ whole genome shotgun (WGS) entry which is preliminary data.</text>
</comment>
<feature type="region of interest" description="Disordered" evidence="1">
    <location>
        <begin position="55"/>
        <end position="84"/>
    </location>
</feature>
<feature type="compositionally biased region" description="Low complexity" evidence="1">
    <location>
        <begin position="55"/>
        <end position="67"/>
    </location>
</feature>
<reference evidence="2" key="1">
    <citation type="submission" date="2022-03" db="EMBL/GenBank/DDBJ databases">
        <title>Streptomyces 7R015 and 7R016 isolated from Barleria lupulina in Thailand.</title>
        <authorList>
            <person name="Kanchanasin P."/>
            <person name="Phongsopitanun W."/>
            <person name="Tanasupawat S."/>
        </authorList>
    </citation>
    <scope>NUCLEOTIDE SEQUENCE</scope>
    <source>
        <strain evidence="2">7R015</strain>
    </source>
</reference>
<gene>
    <name evidence="2" type="ORF">MQP27_42025</name>
</gene>
<organism evidence="2 3">
    <name type="scientific">Streptomyces cylindrosporus</name>
    <dbReference type="NCBI Taxonomy" id="2927583"/>
    <lineage>
        <taxon>Bacteria</taxon>
        <taxon>Bacillati</taxon>
        <taxon>Actinomycetota</taxon>
        <taxon>Actinomycetes</taxon>
        <taxon>Kitasatosporales</taxon>
        <taxon>Streptomycetaceae</taxon>
        <taxon>Streptomyces</taxon>
    </lineage>
</organism>
<dbReference type="EMBL" id="JALDAY010000015">
    <property type="protein sequence ID" value="MCI3277669.1"/>
    <property type="molecule type" value="Genomic_DNA"/>
</dbReference>
<evidence type="ECO:0000313" key="3">
    <source>
        <dbReference type="Proteomes" id="UP001165269"/>
    </source>
</evidence>
<proteinExistence type="predicted"/>
<evidence type="ECO:0000256" key="1">
    <source>
        <dbReference type="SAM" id="MobiDB-lite"/>
    </source>
</evidence>
<name>A0ABS9YKE9_9ACTN</name>
<dbReference type="Proteomes" id="UP001165269">
    <property type="component" value="Unassembled WGS sequence"/>
</dbReference>
<protein>
    <submittedName>
        <fullName evidence="2">Uncharacterized protein</fullName>
    </submittedName>
</protein>
<accession>A0ABS9YKE9</accession>
<evidence type="ECO:0000313" key="2">
    <source>
        <dbReference type="EMBL" id="MCI3277669.1"/>
    </source>
</evidence>